<evidence type="ECO:0000256" key="1">
    <source>
        <dbReference type="SAM" id="Phobius"/>
    </source>
</evidence>
<keyword evidence="1" id="KW-0472">Membrane</keyword>
<keyword evidence="2" id="KW-1185">Reference proteome</keyword>
<sequence length="103" mass="11498">MANESSPIGICGHHPSICARLQQERETANANPEVYFVGYLYLAFSLVALLPALLILAILLRPHFLKQPFYQLLVFFFTLVAANVLLTGVRNVVIGSDKEIKRL</sequence>
<protein>
    <submittedName>
        <fullName evidence="3">G_PROTEIN_RECEP_F1_2 domain-containing protein</fullName>
    </submittedName>
</protein>
<feature type="transmembrane region" description="Helical" evidence="1">
    <location>
        <begin position="72"/>
        <end position="93"/>
    </location>
</feature>
<organism evidence="2 3">
    <name type="scientific">Steinernema glaseri</name>
    <dbReference type="NCBI Taxonomy" id="37863"/>
    <lineage>
        <taxon>Eukaryota</taxon>
        <taxon>Metazoa</taxon>
        <taxon>Ecdysozoa</taxon>
        <taxon>Nematoda</taxon>
        <taxon>Chromadorea</taxon>
        <taxon>Rhabditida</taxon>
        <taxon>Tylenchina</taxon>
        <taxon>Panagrolaimomorpha</taxon>
        <taxon>Strongyloidoidea</taxon>
        <taxon>Steinernematidae</taxon>
        <taxon>Steinernema</taxon>
    </lineage>
</organism>
<reference evidence="3" key="1">
    <citation type="submission" date="2016-11" db="UniProtKB">
        <authorList>
            <consortium name="WormBaseParasite"/>
        </authorList>
    </citation>
    <scope>IDENTIFICATION</scope>
</reference>
<name>A0A1I7ZZ22_9BILA</name>
<accession>A0A1I7ZZ22</accession>
<dbReference type="WBParaSite" id="L893_g31198.t1">
    <property type="protein sequence ID" value="L893_g31198.t1"/>
    <property type="gene ID" value="L893_g31198"/>
</dbReference>
<evidence type="ECO:0000313" key="2">
    <source>
        <dbReference type="Proteomes" id="UP000095287"/>
    </source>
</evidence>
<proteinExistence type="predicted"/>
<keyword evidence="1" id="KW-1133">Transmembrane helix</keyword>
<evidence type="ECO:0000313" key="3">
    <source>
        <dbReference type="WBParaSite" id="L893_g31198.t1"/>
    </source>
</evidence>
<feature type="transmembrane region" description="Helical" evidence="1">
    <location>
        <begin position="39"/>
        <end position="60"/>
    </location>
</feature>
<dbReference type="AlphaFoldDB" id="A0A1I7ZZ22"/>
<keyword evidence="1" id="KW-0812">Transmembrane</keyword>
<dbReference type="Proteomes" id="UP000095287">
    <property type="component" value="Unplaced"/>
</dbReference>